<evidence type="ECO:0000259" key="4">
    <source>
        <dbReference type="PROSITE" id="PS51077"/>
    </source>
</evidence>
<accession>A0ABT1LJV3</accession>
<dbReference type="PANTHER" id="PTHR30136">
    <property type="entry name" value="HELIX-TURN-HELIX TRANSCRIPTIONAL REGULATOR, ICLR FAMILY"/>
    <property type="match status" value="1"/>
</dbReference>
<evidence type="ECO:0000313" key="6">
    <source>
        <dbReference type="EMBL" id="MCP8941015.1"/>
    </source>
</evidence>
<keyword evidence="2" id="KW-0238">DNA-binding</keyword>
<dbReference type="PANTHER" id="PTHR30136:SF35">
    <property type="entry name" value="HTH-TYPE TRANSCRIPTIONAL REGULATOR RV1719"/>
    <property type="match status" value="1"/>
</dbReference>
<organism evidence="6 7">
    <name type="scientific">Alsobacter ponti</name>
    <dbReference type="NCBI Taxonomy" id="2962936"/>
    <lineage>
        <taxon>Bacteria</taxon>
        <taxon>Pseudomonadati</taxon>
        <taxon>Pseudomonadota</taxon>
        <taxon>Alphaproteobacteria</taxon>
        <taxon>Hyphomicrobiales</taxon>
        <taxon>Alsobacteraceae</taxon>
        <taxon>Alsobacter</taxon>
    </lineage>
</organism>
<dbReference type="InterPro" id="IPR050707">
    <property type="entry name" value="HTH_MetabolicPath_Reg"/>
</dbReference>
<dbReference type="SMART" id="SM00346">
    <property type="entry name" value="HTH_ICLR"/>
    <property type="match status" value="1"/>
</dbReference>
<dbReference type="InterPro" id="IPR036388">
    <property type="entry name" value="WH-like_DNA-bd_sf"/>
</dbReference>
<dbReference type="Gene3D" id="3.30.450.40">
    <property type="match status" value="1"/>
</dbReference>
<dbReference type="Pfam" id="PF09339">
    <property type="entry name" value="HTH_IclR"/>
    <property type="match status" value="1"/>
</dbReference>
<sequence length="262" mass="28307">MTIISTAADVLRCFSQERQELTLTDVVALRGAPKSSTSRLLRAMREAGLLETVGNSKRYRPSLLLFQLGQLYRAGSSLMARAEDLLSDVVEEAGHSGYVSIRDGREVMGLRYFAGRHALRVGTPIGRRLLAQASATGRSLLARLPDDAVRALFADEFEIPSATAPQTVDDLLRRLAEVRRTGLSESWDESNRGVGALAVAVADPQTEETVSLCVTYPVATITADEKRIIANRLLAGARSIATVMGDRVCHALRAGEPAMQGT</sequence>
<dbReference type="Proteomes" id="UP001205890">
    <property type="component" value="Unassembled WGS sequence"/>
</dbReference>
<keyword evidence="1" id="KW-0805">Transcription regulation</keyword>
<evidence type="ECO:0000313" key="7">
    <source>
        <dbReference type="Proteomes" id="UP001205890"/>
    </source>
</evidence>
<keyword evidence="7" id="KW-1185">Reference proteome</keyword>
<dbReference type="SUPFAM" id="SSF55781">
    <property type="entry name" value="GAF domain-like"/>
    <property type="match status" value="1"/>
</dbReference>
<protein>
    <submittedName>
        <fullName evidence="6">IclR family transcriptional regulator</fullName>
    </submittedName>
</protein>
<dbReference type="PROSITE" id="PS51077">
    <property type="entry name" value="HTH_ICLR"/>
    <property type="match status" value="1"/>
</dbReference>
<gene>
    <name evidence="6" type="ORF">NK718_21025</name>
</gene>
<feature type="domain" description="HTH iclR-type" evidence="4">
    <location>
        <begin position="1"/>
        <end position="63"/>
    </location>
</feature>
<dbReference type="SUPFAM" id="SSF46785">
    <property type="entry name" value="Winged helix' DNA-binding domain"/>
    <property type="match status" value="1"/>
</dbReference>
<dbReference type="InterPro" id="IPR036390">
    <property type="entry name" value="WH_DNA-bd_sf"/>
</dbReference>
<evidence type="ECO:0000256" key="3">
    <source>
        <dbReference type="ARBA" id="ARBA00023163"/>
    </source>
</evidence>
<keyword evidence="3" id="KW-0804">Transcription</keyword>
<evidence type="ECO:0000256" key="2">
    <source>
        <dbReference type="ARBA" id="ARBA00023125"/>
    </source>
</evidence>
<evidence type="ECO:0000256" key="1">
    <source>
        <dbReference type="ARBA" id="ARBA00023015"/>
    </source>
</evidence>
<comment type="caution">
    <text evidence="6">The sequence shown here is derived from an EMBL/GenBank/DDBJ whole genome shotgun (WGS) entry which is preliminary data.</text>
</comment>
<feature type="domain" description="IclR-ED" evidence="5">
    <location>
        <begin position="64"/>
        <end position="246"/>
    </location>
</feature>
<dbReference type="Gene3D" id="1.10.10.10">
    <property type="entry name" value="Winged helix-like DNA-binding domain superfamily/Winged helix DNA-binding domain"/>
    <property type="match status" value="1"/>
</dbReference>
<proteinExistence type="predicted"/>
<dbReference type="InterPro" id="IPR005471">
    <property type="entry name" value="Tscrpt_reg_IclR_N"/>
</dbReference>
<dbReference type="RefSeq" id="WP_254746407.1">
    <property type="nucleotide sequence ID" value="NZ_JANCLU010000033.1"/>
</dbReference>
<dbReference type="Pfam" id="PF01614">
    <property type="entry name" value="IclR_C"/>
    <property type="match status" value="1"/>
</dbReference>
<evidence type="ECO:0000259" key="5">
    <source>
        <dbReference type="PROSITE" id="PS51078"/>
    </source>
</evidence>
<reference evidence="6 7" key="1">
    <citation type="submission" date="2022-07" db="EMBL/GenBank/DDBJ databases">
        <authorList>
            <person name="Li W.-J."/>
            <person name="Deng Q.-Q."/>
        </authorList>
    </citation>
    <scope>NUCLEOTIDE SEQUENCE [LARGE SCALE GENOMIC DNA]</scope>
    <source>
        <strain evidence="6 7">SYSU M60028</strain>
    </source>
</reference>
<dbReference type="InterPro" id="IPR029016">
    <property type="entry name" value="GAF-like_dom_sf"/>
</dbReference>
<dbReference type="InterPro" id="IPR014757">
    <property type="entry name" value="Tscrpt_reg_IclR_C"/>
</dbReference>
<dbReference type="EMBL" id="JANCLU010000033">
    <property type="protein sequence ID" value="MCP8941015.1"/>
    <property type="molecule type" value="Genomic_DNA"/>
</dbReference>
<name>A0ABT1LJV3_9HYPH</name>
<dbReference type="PROSITE" id="PS51078">
    <property type="entry name" value="ICLR_ED"/>
    <property type="match status" value="1"/>
</dbReference>